<proteinExistence type="predicted"/>
<evidence type="ECO:0000313" key="2">
    <source>
        <dbReference type="Proteomes" id="UP001497516"/>
    </source>
</evidence>
<name>A0AAV2DH07_9ROSI</name>
<organism evidence="1 2">
    <name type="scientific">Linum trigynum</name>
    <dbReference type="NCBI Taxonomy" id="586398"/>
    <lineage>
        <taxon>Eukaryota</taxon>
        <taxon>Viridiplantae</taxon>
        <taxon>Streptophyta</taxon>
        <taxon>Embryophyta</taxon>
        <taxon>Tracheophyta</taxon>
        <taxon>Spermatophyta</taxon>
        <taxon>Magnoliopsida</taxon>
        <taxon>eudicotyledons</taxon>
        <taxon>Gunneridae</taxon>
        <taxon>Pentapetalae</taxon>
        <taxon>rosids</taxon>
        <taxon>fabids</taxon>
        <taxon>Malpighiales</taxon>
        <taxon>Linaceae</taxon>
        <taxon>Linum</taxon>
    </lineage>
</organism>
<reference evidence="1 2" key="1">
    <citation type="submission" date="2024-04" db="EMBL/GenBank/DDBJ databases">
        <authorList>
            <person name="Fracassetti M."/>
        </authorList>
    </citation>
    <scope>NUCLEOTIDE SEQUENCE [LARGE SCALE GENOMIC DNA]</scope>
</reference>
<keyword evidence="2" id="KW-1185">Reference proteome</keyword>
<dbReference type="EMBL" id="OZ034816">
    <property type="protein sequence ID" value="CAL1373169.1"/>
    <property type="molecule type" value="Genomic_DNA"/>
</dbReference>
<protein>
    <submittedName>
        <fullName evidence="1">Uncharacterized protein</fullName>
    </submittedName>
</protein>
<gene>
    <name evidence="1" type="ORF">LTRI10_LOCUS15118</name>
</gene>
<sequence length="71" mass="7582">MCDGDLGNRPRLILLQLGLHRDPFVEGHRACCSLPSVQSAASSLNFSGVRAGSATSLMEKRMCSPPAVVRL</sequence>
<dbReference type="Proteomes" id="UP001497516">
    <property type="component" value="Chromosome 3"/>
</dbReference>
<dbReference type="AlphaFoldDB" id="A0AAV2DH07"/>
<evidence type="ECO:0000313" key="1">
    <source>
        <dbReference type="EMBL" id="CAL1373169.1"/>
    </source>
</evidence>
<accession>A0AAV2DH07</accession>